<evidence type="ECO:0000313" key="1">
    <source>
        <dbReference type="EMBL" id="MCW1914287.1"/>
    </source>
</evidence>
<dbReference type="Proteomes" id="UP001165653">
    <property type="component" value="Unassembled WGS sequence"/>
</dbReference>
<name>A0ABT3G359_9BACT</name>
<gene>
    <name evidence="1" type="ORF">OJ996_11920</name>
</gene>
<reference evidence="1" key="1">
    <citation type="submission" date="2022-10" db="EMBL/GenBank/DDBJ databases">
        <title>Luteolibacter sp. GHJ8, whole genome shotgun sequencing project.</title>
        <authorList>
            <person name="Zhao G."/>
            <person name="Shen L."/>
        </authorList>
    </citation>
    <scope>NUCLEOTIDE SEQUENCE</scope>
    <source>
        <strain evidence="1">GHJ8</strain>
    </source>
</reference>
<dbReference type="EMBL" id="JAPDDR010000005">
    <property type="protein sequence ID" value="MCW1914287.1"/>
    <property type="molecule type" value="Genomic_DNA"/>
</dbReference>
<evidence type="ECO:0000313" key="2">
    <source>
        <dbReference type="Proteomes" id="UP001165653"/>
    </source>
</evidence>
<keyword evidence="2" id="KW-1185">Reference proteome</keyword>
<accession>A0ABT3G359</accession>
<proteinExistence type="predicted"/>
<dbReference type="RefSeq" id="WP_264513812.1">
    <property type="nucleotide sequence ID" value="NZ_JAPDDR010000005.1"/>
</dbReference>
<protein>
    <submittedName>
        <fullName evidence="1">Uncharacterized protein</fullName>
    </submittedName>
</protein>
<comment type="caution">
    <text evidence="1">The sequence shown here is derived from an EMBL/GenBank/DDBJ whole genome shotgun (WGS) entry which is preliminary data.</text>
</comment>
<sequence length="262" mass="28968">MKIWRSRWVIVLAALICLLLILADRKNAAYAKRSAYGNQPTGVAESQLKQSEEARKSNRVNRAAQLKLSPEQQKLISMGVFSDENAASFFLIGVGDKIPSDALREVGLTEDNRPELEAIVDRLTDTMGSLISDQAVQDEAEAAKGNVVYHIPADPQGGANALLEFRQQLTTSFGPTIADALMRGLHCPQFFGAFGKQDVRLQVTDGISHSGTPVYYVDYSCSDPSTGKKYREGRETHESFQSRFGHKVVDKIFEAKARMNQE</sequence>
<organism evidence="1 2">
    <name type="scientific">Luteolibacter rhizosphaerae</name>
    <dbReference type="NCBI Taxonomy" id="2989719"/>
    <lineage>
        <taxon>Bacteria</taxon>
        <taxon>Pseudomonadati</taxon>
        <taxon>Verrucomicrobiota</taxon>
        <taxon>Verrucomicrobiia</taxon>
        <taxon>Verrucomicrobiales</taxon>
        <taxon>Verrucomicrobiaceae</taxon>
        <taxon>Luteolibacter</taxon>
    </lineage>
</organism>